<keyword evidence="7 15" id="KW-0805">Transcription regulation</keyword>
<evidence type="ECO:0000256" key="4">
    <source>
        <dbReference type="ARBA" id="ARBA00022763"/>
    </source>
</evidence>
<keyword evidence="3 15" id="KW-0479">Metal-binding</keyword>
<evidence type="ECO:0000256" key="14">
    <source>
        <dbReference type="ARBA" id="ARBA00077678"/>
    </source>
</evidence>
<evidence type="ECO:0000256" key="6">
    <source>
        <dbReference type="ARBA" id="ARBA00022833"/>
    </source>
</evidence>
<keyword evidence="9 15" id="KW-0234">DNA repair</keyword>
<dbReference type="AlphaFoldDB" id="A0A8C3IP61"/>
<keyword evidence="10 15" id="KW-0539">Nucleus</keyword>
<evidence type="ECO:0000256" key="12">
    <source>
        <dbReference type="ARBA" id="ARBA00064441"/>
    </source>
</evidence>
<keyword evidence="5 15" id="KW-0863">Zinc-finger</keyword>
<dbReference type="GO" id="GO:0008270">
    <property type="term" value="F:zinc ion binding"/>
    <property type="evidence" value="ECO:0007669"/>
    <property type="project" value="UniProtKB-KW"/>
</dbReference>
<comment type="similarity">
    <text evidence="2 15">Belongs to the TFB4 family.</text>
</comment>
<evidence type="ECO:0000256" key="3">
    <source>
        <dbReference type="ARBA" id="ARBA00022723"/>
    </source>
</evidence>
<sequence>METFFFVGLCADGEIDVHKNGIRPSLSILQGGRGGVLPLPSTGRIQDCSSYGTSSFRSRTGACALGAGSAGSSLALALQRSTGWAGVCQGPCTFVSLQELQQRADGGHGRGHVGILPHLGFEGLDQLCKGDGARQPQGPARPGESPHLGLARPGPPVRGAAGQAGSRLAPAGRGQPQAARDASARTPRRTHLPPGAAWGRARLIPPPDRAPAPVTCFVHGFSCRRDRASGSSKNRVCFPLSHGGSYCPRPAPFRGDTGAFPHRPALAASRVTYGAVRLVSGDIISRRRKRRPSRCLLSACLGLGTMSADDELNLLVIIIDTNPIWWGKKALGESEFTLSKCLDAVMVMGNSHLFMNRSNKLAVIASHTQESRFLYPGKHWAFADLFGDGGSFVESNCSGSKDGKYELLTAINEIITEEIKDLMTKTDMKGQQTETLLAGSLAKALCYIHRMNKEVKASQEIKSRILVIKAAEDSALQYMNFMNVIFAAQKQNILIDACVLDSDSGLLQQACDITGGIYLKVPRIPSLLQYLLWVFLPDQEQRSQLILPPPIHVDYRAACFCHRNLIEIGYVCSVCLSIFCNFSPICSTCETAFKISLPPVMKAKKKKLKLAI</sequence>
<keyword evidence="4 15" id="KW-0227">DNA damage</keyword>
<evidence type="ECO:0000256" key="5">
    <source>
        <dbReference type="ARBA" id="ARBA00022771"/>
    </source>
</evidence>
<comment type="subunit">
    <text evidence="12 15">Part of a TFIID-containing RNA polymerase II pre-initiation complex that is composed of TBP and at least GTF2A1, GTF2A2, GTF2E1, GTF2E2, GTF2F1, GTF2H2, GTF2H3, GTF2H4, GTF2H5, GTF2B, TCEA1, ERCC2, ERCC3, TAF1, TAF2, TAF3, TAF4, TAF5, TAF6, TAF7, TAF8, TAF9, TAF10, TAF11, TAF12 and TAF13. Component of the 7-subunit TFIIH core complex composed of XPB/ERCC3, XPD/ERCC2, GTF2H1, GTF2H2, GTF2H3, GTF2H4 and GTF2H5, which is active in NER. The core complex associates with the 3-subunit CDK-activating kinase (CAK) module composed of CCNH/cyclin H, CDK7 and MNAT1 to form the 10-subunit holoenzyme (holo-TFIIH) active in transcription. Interacts with RARA; the interaction requires prior phosphorylation of RARA on 'Ser-369' which then enhances interaction of RARA with CDK7.</text>
</comment>
<dbReference type="PANTHER" id="PTHR12831">
    <property type="entry name" value="TRANSCRIPTION INITIATION FACTOR IIH TFIIH , POLYPEPTIDE 3-RELATED"/>
    <property type="match status" value="1"/>
</dbReference>
<evidence type="ECO:0000256" key="13">
    <source>
        <dbReference type="ARBA" id="ARBA00070131"/>
    </source>
</evidence>
<proteinExistence type="inferred from homology"/>
<evidence type="ECO:0000256" key="10">
    <source>
        <dbReference type="ARBA" id="ARBA00023242"/>
    </source>
</evidence>
<comment type="function">
    <text evidence="11 15">Component of the general transcription and DNA repair factor IIH (TFIIH) core complex, which is involved in general and transcription-coupled nucleotide excision repair (NER) of damaged DNA and, when complexed to CAK, in RNA transcription by RNA polymerase II. In NER, TFIIH acts by opening DNA around the lesion to allow the excision of the damaged oligonucleotide and its replacement by a new DNA fragment. In transcription, TFIIH has an essential role in transcription initiation. When the pre-initiation complex (PIC) has been established, TFIIH is required for promoter opening and promoter escape. Phosphorylation of the C-terminal tail (CTD) of the largest subunit of RNA polymerase II by the kinase module CAK controls the initiation of transcription.</text>
</comment>
<reference evidence="17" key="1">
    <citation type="submission" date="2025-08" db="UniProtKB">
        <authorList>
            <consortium name="Ensembl"/>
        </authorList>
    </citation>
    <scope>IDENTIFICATION</scope>
</reference>
<dbReference type="Pfam" id="PF03850">
    <property type="entry name" value="Tfb4"/>
    <property type="match status" value="1"/>
</dbReference>
<dbReference type="GO" id="GO:0006289">
    <property type="term" value="P:nucleotide-excision repair"/>
    <property type="evidence" value="ECO:0007669"/>
    <property type="project" value="UniProtKB-UniRule"/>
</dbReference>
<dbReference type="GeneTree" id="ENSGT00390000013143"/>
<gene>
    <name evidence="17" type="primary">GTF2H3</name>
</gene>
<dbReference type="GO" id="GO:0006355">
    <property type="term" value="P:regulation of DNA-templated transcription"/>
    <property type="evidence" value="ECO:0007669"/>
    <property type="project" value="InterPro"/>
</dbReference>
<organism evidence="17 18">
    <name type="scientific">Chrysemys picta bellii</name>
    <name type="common">Western painted turtle</name>
    <name type="synonym">Emys bellii</name>
    <dbReference type="NCBI Taxonomy" id="8478"/>
    <lineage>
        <taxon>Eukaryota</taxon>
        <taxon>Metazoa</taxon>
        <taxon>Chordata</taxon>
        <taxon>Craniata</taxon>
        <taxon>Vertebrata</taxon>
        <taxon>Euteleostomi</taxon>
        <taxon>Archelosauria</taxon>
        <taxon>Testudinata</taxon>
        <taxon>Testudines</taxon>
        <taxon>Cryptodira</taxon>
        <taxon>Durocryptodira</taxon>
        <taxon>Testudinoidea</taxon>
        <taxon>Emydidae</taxon>
        <taxon>Chrysemys</taxon>
    </lineage>
</organism>
<dbReference type="InterPro" id="IPR036465">
    <property type="entry name" value="vWFA_dom_sf"/>
</dbReference>
<dbReference type="Ensembl" id="ENSCPBT00000043950.1">
    <property type="protein sequence ID" value="ENSCPBP00000037480.1"/>
    <property type="gene ID" value="ENSCPBG00000025958.1"/>
</dbReference>
<feature type="region of interest" description="Disordered" evidence="16">
    <location>
        <begin position="127"/>
        <end position="202"/>
    </location>
</feature>
<accession>A0A8C3IP61</accession>
<reference evidence="17" key="2">
    <citation type="submission" date="2025-09" db="UniProtKB">
        <authorList>
            <consortium name="Ensembl"/>
        </authorList>
    </citation>
    <scope>IDENTIFICATION</scope>
</reference>
<keyword evidence="18" id="KW-1185">Reference proteome</keyword>
<name>A0A8C3IP61_CHRPI</name>
<dbReference type="FunFam" id="3.40.50.410:FF:000045">
    <property type="entry name" value="general transcription factor IIH subunit 3 isoform X1"/>
    <property type="match status" value="1"/>
</dbReference>
<evidence type="ECO:0000256" key="1">
    <source>
        <dbReference type="ARBA" id="ARBA00004123"/>
    </source>
</evidence>
<evidence type="ECO:0000256" key="16">
    <source>
        <dbReference type="SAM" id="MobiDB-lite"/>
    </source>
</evidence>
<evidence type="ECO:0000313" key="17">
    <source>
        <dbReference type="Ensembl" id="ENSCPBP00000037480.1"/>
    </source>
</evidence>
<evidence type="ECO:0000313" key="18">
    <source>
        <dbReference type="Proteomes" id="UP000694380"/>
    </source>
</evidence>
<evidence type="ECO:0000256" key="7">
    <source>
        <dbReference type="ARBA" id="ARBA00023015"/>
    </source>
</evidence>
<comment type="subcellular location">
    <subcellularLocation>
        <location evidence="1 15">Nucleus</location>
    </subcellularLocation>
</comment>
<dbReference type="GO" id="GO:0000439">
    <property type="term" value="C:transcription factor TFIIH core complex"/>
    <property type="evidence" value="ECO:0007669"/>
    <property type="project" value="UniProtKB-UniRule"/>
</dbReference>
<evidence type="ECO:0000256" key="2">
    <source>
        <dbReference type="ARBA" id="ARBA00005273"/>
    </source>
</evidence>
<keyword evidence="8 15" id="KW-0804">Transcription</keyword>
<protein>
    <recommendedName>
        <fullName evidence="13 15">General transcription factor IIH subunit 3</fullName>
    </recommendedName>
    <alternativeName>
        <fullName evidence="14 15">General transcription factor IIH polypeptide 3</fullName>
    </alternativeName>
</protein>
<dbReference type="PANTHER" id="PTHR12831:SF0">
    <property type="entry name" value="GENERAL TRANSCRIPTION FACTOR IIH SUBUNIT 3"/>
    <property type="match status" value="1"/>
</dbReference>
<dbReference type="InterPro" id="IPR004600">
    <property type="entry name" value="TFIIH_Tfb4/GTF2H3"/>
</dbReference>
<dbReference type="NCBIfam" id="TIGR00627">
    <property type="entry name" value="tfb4"/>
    <property type="match status" value="1"/>
</dbReference>
<evidence type="ECO:0000256" key="8">
    <source>
        <dbReference type="ARBA" id="ARBA00023163"/>
    </source>
</evidence>
<evidence type="ECO:0000256" key="9">
    <source>
        <dbReference type="ARBA" id="ARBA00023204"/>
    </source>
</evidence>
<dbReference type="Gene3D" id="3.40.50.410">
    <property type="entry name" value="von Willebrand factor, type A domain"/>
    <property type="match status" value="1"/>
</dbReference>
<evidence type="ECO:0000256" key="15">
    <source>
        <dbReference type="RuleBase" id="RU368090"/>
    </source>
</evidence>
<keyword evidence="6 15" id="KW-0862">Zinc</keyword>
<dbReference type="Proteomes" id="UP000694380">
    <property type="component" value="Unplaced"/>
</dbReference>
<evidence type="ECO:0000256" key="11">
    <source>
        <dbReference type="ARBA" id="ARBA00057028"/>
    </source>
</evidence>
<dbReference type="GO" id="GO:0005675">
    <property type="term" value="C:transcription factor TFIIH holo complex"/>
    <property type="evidence" value="ECO:0007669"/>
    <property type="project" value="UniProtKB-UniRule"/>
</dbReference>